<dbReference type="Proteomes" id="UP001342314">
    <property type="component" value="Unassembled WGS sequence"/>
</dbReference>
<dbReference type="EMBL" id="BQKY01000016">
    <property type="protein sequence ID" value="GJN94259.1"/>
    <property type="molecule type" value="Genomic_DNA"/>
</dbReference>
<dbReference type="AlphaFoldDB" id="A0AAV5GWB2"/>
<dbReference type="SMART" id="SM00028">
    <property type="entry name" value="TPR"/>
    <property type="match status" value="3"/>
</dbReference>
<reference evidence="8 9" key="1">
    <citation type="submission" date="2021-12" db="EMBL/GenBank/DDBJ databases">
        <title>High titer production of polyol ester of fatty acids by Rhodotorula paludigena BS15 towards product separation-free biomass refinery.</title>
        <authorList>
            <person name="Mano J."/>
            <person name="Ono H."/>
            <person name="Tanaka T."/>
            <person name="Naito K."/>
            <person name="Sushida H."/>
            <person name="Ike M."/>
            <person name="Tokuyasu K."/>
            <person name="Kitaoka M."/>
        </authorList>
    </citation>
    <scope>NUCLEOTIDE SEQUENCE [LARGE SCALE GENOMIC DNA]</scope>
    <source>
        <strain evidence="8 9">BS15</strain>
    </source>
</reference>
<evidence type="ECO:0000256" key="4">
    <source>
        <dbReference type="ARBA" id="ARBA00040133"/>
    </source>
</evidence>
<keyword evidence="9" id="KW-1185">Reference proteome</keyword>
<dbReference type="Gene3D" id="1.25.40.10">
    <property type="entry name" value="Tetratricopeptide repeat domain"/>
    <property type="match status" value="1"/>
</dbReference>
<feature type="region of interest" description="Disordered" evidence="6">
    <location>
        <begin position="126"/>
        <end position="302"/>
    </location>
</feature>
<dbReference type="InterPro" id="IPR011990">
    <property type="entry name" value="TPR-like_helical_dom_sf"/>
</dbReference>
<dbReference type="GO" id="GO:0101031">
    <property type="term" value="C:protein folding chaperone complex"/>
    <property type="evidence" value="ECO:0007669"/>
    <property type="project" value="TreeGrafter"/>
</dbReference>
<dbReference type="SUPFAM" id="SSF48452">
    <property type="entry name" value="TPR-like"/>
    <property type="match status" value="1"/>
</dbReference>
<feature type="compositionally biased region" description="Polar residues" evidence="6">
    <location>
        <begin position="179"/>
        <end position="189"/>
    </location>
</feature>
<dbReference type="PANTHER" id="PTHR46423:SF1">
    <property type="entry name" value="RNA POLYMERASE II-ASSOCIATED PROTEIN 3"/>
    <property type="match status" value="1"/>
</dbReference>
<protein>
    <recommendedName>
        <fullName evidence="4">RNA polymerase II-associated protein 3</fullName>
    </recommendedName>
</protein>
<evidence type="ECO:0000256" key="5">
    <source>
        <dbReference type="PROSITE-ProRule" id="PRU00339"/>
    </source>
</evidence>
<evidence type="ECO:0000313" key="9">
    <source>
        <dbReference type="Proteomes" id="UP001342314"/>
    </source>
</evidence>
<feature type="compositionally biased region" description="Low complexity" evidence="6">
    <location>
        <begin position="160"/>
        <end position="177"/>
    </location>
</feature>
<dbReference type="Pfam" id="PF13877">
    <property type="entry name" value="RPAP3_C"/>
    <property type="match status" value="1"/>
</dbReference>
<accession>A0AAV5GWB2</accession>
<feature type="compositionally biased region" description="Pro residues" evidence="6">
    <location>
        <begin position="197"/>
        <end position="208"/>
    </location>
</feature>
<name>A0AAV5GWB2_9BASI</name>
<evidence type="ECO:0000256" key="1">
    <source>
        <dbReference type="ARBA" id="ARBA00022737"/>
    </source>
</evidence>
<feature type="compositionally biased region" description="Polar residues" evidence="6">
    <location>
        <begin position="133"/>
        <end position="142"/>
    </location>
</feature>
<feature type="compositionally biased region" description="Pro residues" evidence="6">
    <location>
        <begin position="255"/>
        <end position="273"/>
    </location>
</feature>
<keyword evidence="2 5" id="KW-0802">TPR repeat</keyword>
<sequence>MSARAEQLKAAGNAAFKAGDYTLALAHYSDAIHLDPSVSTYPLNRALVHLRLADYPAADKDASTALKLDAGVGQKALYRRALARKGLGKLDLAKQDLEEAKRQGAGDDVDKELAALTKQLDITGSKKDVKPLSNGSAKATPSTVPPAVKGTSPSTDRLRAALAPQSASASASSKPASNGLMTAVSTRRLSPSATSPAPAPPSPTPPAPIAAEKPVSSFAAKKEARTAKEQRPLRSPPPQDPEPAPPASATKSTPLAPPVPLAPPASPPAPLPPLASSVPPTFLRQPTSSTASPPPPASVTSLESHLLLAPPHSPSRLALLRALDPRALRAFVGDSLGPELVSAVLAELLPLFPSDADGGDDELEWIVPLLEALTTCKRWDSAVLFLEDAERAGVRRVFERAERRLQRAKGAWGL</sequence>
<proteinExistence type="inferred from homology"/>
<feature type="repeat" description="TPR" evidence="5">
    <location>
        <begin position="5"/>
        <end position="38"/>
    </location>
</feature>
<dbReference type="InterPro" id="IPR051966">
    <property type="entry name" value="RPAP3"/>
</dbReference>
<gene>
    <name evidence="8" type="ORF">Rhopal_007333-T1</name>
</gene>
<feature type="domain" description="RNA-polymerase II-associated protein 3-like C-terminal" evidence="7">
    <location>
        <begin position="300"/>
        <end position="391"/>
    </location>
</feature>
<evidence type="ECO:0000256" key="3">
    <source>
        <dbReference type="ARBA" id="ARBA00038275"/>
    </source>
</evidence>
<feature type="compositionally biased region" description="Basic and acidic residues" evidence="6">
    <location>
        <begin position="220"/>
        <end position="232"/>
    </location>
</feature>
<dbReference type="PRINTS" id="PR01217">
    <property type="entry name" value="PRICHEXTENSN"/>
</dbReference>
<evidence type="ECO:0000313" key="8">
    <source>
        <dbReference type="EMBL" id="GJN94259.1"/>
    </source>
</evidence>
<feature type="compositionally biased region" description="Low complexity" evidence="6">
    <location>
        <begin position="274"/>
        <end position="291"/>
    </location>
</feature>
<keyword evidence="1" id="KW-0677">Repeat</keyword>
<dbReference type="PROSITE" id="PS50005">
    <property type="entry name" value="TPR"/>
    <property type="match status" value="1"/>
</dbReference>
<dbReference type="PANTHER" id="PTHR46423">
    <property type="entry name" value="RNA POLYMERASE II-ASSOCIATED PROTEIN 3"/>
    <property type="match status" value="1"/>
</dbReference>
<evidence type="ECO:0000256" key="6">
    <source>
        <dbReference type="SAM" id="MobiDB-lite"/>
    </source>
</evidence>
<evidence type="ECO:0000256" key="2">
    <source>
        <dbReference type="ARBA" id="ARBA00022803"/>
    </source>
</evidence>
<evidence type="ECO:0000259" key="7">
    <source>
        <dbReference type="Pfam" id="PF13877"/>
    </source>
</evidence>
<comment type="similarity">
    <text evidence="3">Belongs to the RPAP3 family.</text>
</comment>
<feature type="compositionally biased region" description="Pro residues" evidence="6">
    <location>
        <begin position="234"/>
        <end position="246"/>
    </location>
</feature>
<dbReference type="InterPro" id="IPR019734">
    <property type="entry name" value="TPR_rpt"/>
</dbReference>
<dbReference type="InterPro" id="IPR025986">
    <property type="entry name" value="RPAP3-like_C"/>
</dbReference>
<comment type="caution">
    <text evidence="8">The sequence shown here is derived from an EMBL/GenBank/DDBJ whole genome shotgun (WGS) entry which is preliminary data.</text>
</comment>
<organism evidence="8 9">
    <name type="scientific">Rhodotorula paludigena</name>
    <dbReference type="NCBI Taxonomy" id="86838"/>
    <lineage>
        <taxon>Eukaryota</taxon>
        <taxon>Fungi</taxon>
        <taxon>Dikarya</taxon>
        <taxon>Basidiomycota</taxon>
        <taxon>Pucciniomycotina</taxon>
        <taxon>Microbotryomycetes</taxon>
        <taxon>Sporidiobolales</taxon>
        <taxon>Sporidiobolaceae</taxon>
        <taxon>Rhodotorula</taxon>
    </lineage>
</organism>